<feature type="chain" id="PRO_5045119360" description="Alpha/beta hydrolase" evidence="1">
    <location>
        <begin position="26"/>
        <end position="348"/>
    </location>
</feature>
<evidence type="ECO:0000313" key="3">
    <source>
        <dbReference type="Proteomes" id="UP001500279"/>
    </source>
</evidence>
<proteinExistence type="predicted"/>
<dbReference type="Proteomes" id="UP001500279">
    <property type="component" value="Unassembled WGS sequence"/>
</dbReference>
<sequence length="348" mass="36203">MFHRISRVRALAVTTMLASVALLSACGGGSDNDVAPSGTDELITNVQVTSSTGAAYPQQINIYKPKGATRAIVALHGGGGNNVSISYQLGLNTSQTDLASSTINWTWLENNHVMLVFPQGQHIAGQDGATTWSNRVMTSGQDDKAFLIGLAAKLRADYGISKITLMGHSMGGAMTNRMYCESNATFDSYVSLAGPASVDFSTGAAVCDPAGTAAGKAVAPYMGIIGDSDPVMRTFDPITGASNWGDDLWTINQVLIYAAGDAWVNDQVINEQVQQQVRATAMCGETVAASPTNSGNVDTWSNCGGKLVLKRIHGAGHGVDSLAAQMGFSSGTGILDQEESLASTAGLK</sequence>
<gene>
    <name evidence="2" type="ORF">GCM10009107_45850</name>
</gene>
<evidence type="ECO:0000313" key="2">
    <source>
        <dbReference type="EMBL" id="GAA0761930.1"/>
    </source>
</evidence>
<accession>A0ABN1KC92</accession>
<keyword evidence="3" id="KW-1185">Reference proteome</keyword>
<name>A0ABN1KC92_9BURK</name>
<reference evidence="2 3" key="1">
    <citation type="journal article" date="2019" name="Int. J. Syst. Evol. Microbiol.">
        <title>The Global Catalogue of Microorganisms (GCM) 10K type strain sequencing project: providing services to taxonomists for standard genome sequencing and annotation.</title>
        <authorList>
            <consortium name="The Broad Institute Genomics Platform"/>
            <consortium name="The Broad Institute Genome Sequencing Center for Infectious Disease"/>
            <person name="Wu L."/>
            <person name="Ma J."/>
        </authorList>
    </citation>
    <scope>NUCLEOTIDE SEQUENCE [LARGE SCALE GENOMIC DNA]</scope>
    <source>
        <strain evidence="2 3">JCM 15503</strain>
    </source>
</reference>
<comment type="caution">
    <text evidence="2">The sequence shown here is derived from an EMBL/GenBank/DDBJ whole genome shotgun (WGS) entry which is preliminary data.</text>
</comment>
<keyword evidence="1" id="KW-0732">Signal</keyword>
<evidence type="ECO:0000256" key="1">
    <source>
        <dbReference type="SAM" id="SignalP"/>
    </source>
</evidence>
<organism evidence="2 3">
    <name type="scientific">Ideonella azotifigens</name>
    <dbReference type="NCBI Taxonomy" id="513160"/>
    <lineage>
        <taxon>Bacteria</taxon>
        <taxon>Pseudomonadati</taxon>
        <taxon>Pseudomonadota</taxon>
        <taxon>Betaproteobacteria</taxon>
        <taxon>Burkholderiales</taxon>
        <taxon>Sphaerotilaceae</taxon>
        <taxon>Ideonella</taxon>
    </lineage>
</organism>
<evidence type="ECO:0008006" key="4">
    <source>
        <dbReference type="Google" id="ProtNLM"/>
    </source>
</evidence>
<dbReference type="InterPro" id="IPR029058">
    <property type="entry name" value="AB_hydrolase_fold"/>
</dbReference>
<feature type="signal peptide" evidence="1">
    <location>
        <begin position="1"/>
        <end position="25"/>
    </location>
</feature>
<dbReference type="SUPFAM" id="SSF53474">
    <property type="entry name" value="alpha/beta-Hydrolases"/>
    <property type="match status" value="1"/>
</dbReference>
<protein>
    <recommendedName>
        <fullName evidence="4">Alpha/beta hydrolase</fullName>
    </recommendedName>
</protein>
<dbReference type="Gene3D" id="3.40.50.1820">
    <property type="entry name" value="alpha/beta hydrolase"/>
    <property type="match status" value="1"/>
</dbReference>
<dbReference type="RefSeq" id="WP_170201048.1">
    <property type="nucleotide sequence ID" value="NZ_BAAAEW010000033.1"/>
</dbReference>
<dbReference type="PROSITE" id="PS51257">
    <property type="entry name" value="PROKAR_LIPOPROTEIN"/>
    <property type="match status" value="1"/>
</dbReference>
<dbReference type="EMBL" id="BAAAEW010000033">
    <property type="protein sequence ID" value="GAA0761930.1"/>
    <property type="molecule type" value="Genomic_DNA"/>
</dbReference>